<comment type="caution">
    <text evidence="1">The sequence shown here is derived from an EMBL/GenBank/DDBJ whole genome shotgun (WGS) entry which is preliminary data.</text>
</comment>
<dbReference type="Proteomes" id="UP000721861">
    <property type="component" value="Unassembled WGS sequence"/>
</dbReference>
<dbReference type="SUPFAM" id="SSF46785">
    <property type="entry name" value="Winged helix' DNA-binding domain"/>
    <property type="match status" value="1"/>
</dbReference>
<dbReference type="InterPro" id="IPR036390">
    <property type="entry name" value="WH_DNA-bd_sf"/>
</dbReference>
<evidence type="ECO:0000313" key="2">
    <source>
        <dbReference type="Proteomes" id="UP000721861"/>
    </source>
</evidence>
<evidence type="ECO:0000313" key="1">
    <source>
        <dbReference type="EMBL" id="MBS2210116.1"/>
    </source>
</evidence>
<proteinExistence type="predicted"/>
<dbReference type="RefSeq" id="WP_212224506.1">
    <property type="nucleotide sequence ID" value="NZ_JAGUCN010000001.1"/>
</dbReference>
<organism evidence="1 2">
    <name type="scientific">Carboxylicivirga mesophila</name>
    <dbReference type="NCBI Taxonomy" id="1166478"/>
    <lineage>
        <taxon>Bacteria</taxon>
        <taxon>Pseudomonadati</taxon>
        <taxon>Bacteroidota</taxon>
        <taxon>Bacteroidia</taxon>
        <taxon>Marinilabiliales</taxon>
        <taxon>Marinilabiliaceae</taxon>
        <taxon>Carboxylicivirga</taxon>
    </lineage>
</organism>
<dbReference type="Pfam" id="PF13412">
    <property type="entry name" value="HTH_24"/>
    <property type="match status" value="1"/>
</dbReference>
<gene>
    <name evidence="1" type="ORF">KEM09_01805</name>
</gene>
<keyword evidence="2" id="KW-1185">Reference proteome</keyword>
<dbReference type="EMBL" id="JAGUCN010000001">
    <property type="protein sequence ID" value="MBS2210116.1"/>
    <property type="molecule type" value="Genomic_DNA"/>
</dbReference>
<name>A0ABS5K557_9BACT</name>
<reference evidence="1 2" key="1">
    <citation type="journal article" date="2014" name="Int. J. Syst. Evol. Microbiol.">
        <title>Carboxylicivirga gen. nov. in the family Marinilabiliaceae with two novel species, Carboxylicivirga mesophila sp. nov. and Carboxylicivirga taeanensis sp. nov., and reclassification of Cytophaga fermentans as Saccharicrinis fermentans gen. nov., comb. nov.</title>
        <authorList>
            <person name="Yang S.H."/>
            <person name="Seo H.S."/>
            <person name="Woo J.H."/>
            <person name="Oh H.M."/>
            <person name="Jang H."/>
            <person name="Lee J.H."/>
            <person name="Kim S.J."/>
            <person name="Kwon K.K."/>
        </authorList>
    </citation>
    <scope>NUCLEOTIDE SEQUENCE [LARGE SCALE GENOMIC DNA]</scope>
    <source>
        <strain evidence="1 2">JCM 18290</strain>
    </source>
</reference>
<accession>A0ABS5K557</accession>
<protein>
    <submittedName>
        <fullName evidence="1">Winged helix-turn-helix transcriptional regulator</fullName>
    </submittedName>
</protein>
<sequence length="75" mass="8606">MNKAQSIQLESIDDPKEKEILALLKEDEECIYGEIIKRTNLSYSKGKELIFSLISKGYIQYIGRTTKLKLAIEVI</sequence>